<dbReference type="PANTHER" id="PTHR42979:SF1">
    <property type="entry name" value="3-ISOPROPYLMALATE DEHYDROGENASE"/>
    <property type="match status" value="1"/>
</dbReference>
<dbReference type="GO" id="GO:0005829">
    <property type="term" value="C:cytosol"/>
    <property type="evidence" value="ECO:0007669"/>
    <property type="project" value="TreeGrafter"/>
</dbReference>
<dbReference type="GO" id="GO:0009098">
    <property type="term" value="P:L-leucine biosynthetic process"/>
    <property type="evidence" value="ECO:0007669"/>
    <property type="project" value="UniProtKB-UniPathway"/>
</dbReference>
<comment type="caution">
    <text evidence="16">The sequence shown here is derived from an EMBL/GenBank/DDBJ whole genome shotgun (WGS) entry which is preliminary data.</text>
</comment>
<dbReference type="Gene3D" id="3.40.718.10">
    <property type="entry name" value="Isopropylmalate Dehydrogenase"/>
    <property type="match status" value="1"/>
</dbReference>
<dbReference type="SUPFAM" id="SSF53659">
    <property type="entry name" value="Isocitrate/Isopropylmalate dehydrogenase-like"/>
    <property type="match status" value="1"/>
</dbReference>
<dbReference type="InterPro" id="IPR019818">
    <property type="entry name" value="IsoCit/isopropylmalate_DH_CS"/>
</dbReference>
<evidence type="ECO:0000256" key="1">
    <source>
        <dbReference type="ARBA" id="ARBA00001936"/>
    </source>
</evidence>
<evidence type="ECO:0000256" key="13">
    <source>
        <dbReference type="RuleBase" id="RU004443"/>
    </source>
</evidence>
<gene>
    <name evidence="16" type="ORF">V565_026480</name>
</gene>
<sequence>MPHYQPFGGYYPQPNGGYYLQPTPYYSQPSPYYPSAGVGGQYITYPQPYHTQAVSPYYSGDGSLKRQLSRLRKHILKRARHIIRNNDRGVHRADEKIVGTLHDVVYAYPPNQVQERRAFQDVAMRFQRCGSRIERPEVVDQAIRVLDAVSEKGEVKFKLASYDFGGCAIDKVQNPLPDETLAACKSADAVLMGSVGGPKWGVGKVRPEQGLLRLRKELGLYANIRPANFASDSLVTSSPLKDSVAKGVDIIVVRELIGGLYFGKRKEEDENMPEAKGLTSIGQKSVGDVGVAWDTMVYSVEEVQRITRVAAKIALAADPPLKIHSVDKANVLASSRLWRRVVSETVKNEFPQLEVEHGLVDSVAMVMVQNPRKLNGVILTENLFGDILSDEASVIPGSLGLLPSASLAGAPTLSPGTTTFGLYEPIHGSAPDIAGQGIANPIGTILSAAMLLRYSLGLEKEAKAIEEAVRKVLDTDNGGFGLRSKDLGGDKGTKEIGDKIVEVLKTML</sequence>
<reference evidence="16 17" key="1">
    <citation type="submission" date="2013-12" db="EMBL/GenBank/DDBJ databases">
        <authorList>
            <person name="Cubeta M."/>
            <person name="Pakala S."/>
            <person name="Fedorova N."/>
            <person name="Thomas E."/>
            <person name="Dean R."/>
            <person name="Jabaji S."/>
            <person name="Neate S."/>
            <person name="Toda T."/>
            <person name="Tavantzis S."/>
            <person name="Vilgalys R."/>
            <person name="Bharathan N."/>
            <person name="Pakala S."/>
            <person name="Losada L.S."/>
            <person name="Zafar N."/>
            <person name="Nierman W."/>
        </authorList>
    </citation>
    <scope>NUCLEOTIDE SEQUENCE [LARGE SCALE GENOMIC DNA]</scope>
    <source>
        <strain evidence="16 17">123E</strain>
    </source>
</reference>
<keyword evidence="10 14" id="KW-0520">NAD</keyword>
<dbReference type="NCBIfam" id="TIGR00169">
    <property type="entry name" value="leuB"/>
    <property type="match status" value="1"/>
</dbReference>
<dbReference type="InterPro" id="IPR004429">
    <property type="entry name" value="Isopropylmalate_DH"/>
</dbReference>
<keyword evidence="7 14" id="KW-0479">Metal-binding</keyword>
<comment type="similarity">
    <text evidence="2 13">Belongs to the isocitrate and isopropylmalate dehydrogenases family.</text>
</comment>
<dbReference type="GO" id="GO:0051287">
    <property type="term" value="F:NAD binding"/>
    <property type="evidence" value="ECO:0007669"/>
    <property type="project" value="InterPro"/>
</dbReference>
<evidence type="ECO:0000256" key="7">
    <source>
        <dbReference type="ARBA" id="ARBA00022723"/>
    </source>
</evidence>
<dbReference type="InterPro" id="IPR024084">
    <property type="entry name" value="IsoPropMal-DH-like_dom"/>
</dbReference>
<dbReference type="UniPathway" id="UPA00048">
    <property type="reaction ID" value="UER00072"/>
</dbReference>
<keyword evidence="9 13" id="KW-0560">Oxidoreductase</keyword>
<keyword evidence="12 14" id="KW-0100">Branched-chain amino acid biosynthesis</keyword>
<dbReference type="GO" id="GO:0000287">
    <property type="term" value="F:magnesium ion binding"/>
    <property type="evidence" value="ECO:0007669"/>
    <property type="project" value="InterPro"/>
</dbReference>
<proteinExistence type="inferred from homology"/>
<keyword evidence="11" id="KW-0464">Manganese</keyword>
<dbReference type="STRING" id="1423351.A0A074S363"/>
<evidence type="ECO:0000256" key="9">
    <source>
        <dbReference type="ARBA" id="ARBA00023002"/>
    </source>
</evidence>
<dbReference type="EMBL" id="AZST01000049">
    <property type="protein sequence ID" value="KEP53766.1"/>
    <property type="molecule type" value="Genomic_DNA"/>
</dbReference>
<dbReference type="SMART" id="SM01329">
    <property type="entry name" value="Iso_dh"/>
    <property type="match status" value="1"/>
</dbReference>
<evidence type="ECO:0000256" key="4">
    <source>
        <dbReference type="ARBA" id="ARBA00013101"/>
    </source>
</evidence>
<dbReference type="PROSITE" id="PS00470">
    <property type="entry name" value="IDH_IMDH"/>
    <property type="match status" value="1"/>
</dbReference>
<accession>A0A074S363</accession>
<dbReference type="GO" id="GO:0003862">
    <property type="term" value="F:3-isopropylmalate dehydrogenase activity"/>
    <property type="evidence" value="ECO:0007669"/>
    <property type="project" value="UniProtKB-EC"/>
</dbReference>
<evidence type="ECO:0000259" key="15">
    <source>
        <dbReference type="SMART" id="SM01329"/>
    </source>
</evidence>
<comment type="catalytic activity">
    <reaction evidence="14">
        <text>(2R,3S)-3-isopropylmalate + NAD(+) = 4-methyl-2-oxopentanoate + CO2 + NADH</text>
        <dbReference type="Rhea" id="RHEA:32271"/>
        <dbReference type="ChEBI" id="CHEBI:16526"/>
        <dbReference type="ChEBI" id="CHEBI:17865"/>
        <dbReference type="ChEBI" id="CHEBI:35121"/>
        <dbReference type="ChEBI" id="CHEBI:57540"/>
        <dbReference type="ChEBI" id="CHEBI:57945"/>
        <dbReference type="EC" id="1.1.1.85"/>
    </reaction>
</comment>
<comment type="cofactor">
    <cofactor evidence="14">
        <name>Mg(2+)</name>
        <dbReference type="ChEBI" id="CHEBI:18420"/>
    </cofactor>
    <cofactor evidence="14">
        <name>Mn(2+)</name>
        <dbReference type="ChEBI" id="CHEBI:29035"/>
    </cofactor>
    <text evidence="14">Binds 1 Mg(2+) or Mn(2+) ion per subunit.</text>
</comment>
<evidence type="ECO:0000256" key="14">
    <source>
        <dbReference type="RuleBase" id="RU004445"/>
    </source>
</evidence>
<evidence type="ECO:0000256" key="6">
    <source>
        <dbReference type="ARBA" id="ARBA00022605"/>
    </source>
</evidence>
<organism evidence="16 17">
    <name type="scientific">Rhizoctonia solani 123E</name>
    <dbReference type="NCBI Taxonomy" id="1423351"/>
    <lineage>
        <taxon>Eukaryota</taxon>
        <taxon>Fungi</taxon>
        <taxon>Dikarya</taxon>
        <taxon>Basidiomycota</taxon>
        <taxon>Agaricomycotina</taxon>
        <taxon>Agaricomycetes</taxon>
        <taxon>Cantharellales</taxon>
        <taxon>Ceratobasidiaceae</taxon>
        <taxon>Rhizoctonia</taxon>
    </lineage>
</organism>
<dbReference type="PANTHER" id="PTHR42979">
    <property type="entry name" value="3-ISOPROPYLMALATE DEHYDROGENASE"/>
    <property type="match status" value="1"/>
</dbReference>
<evidence type="ECO:0000256" key="10">
    <source>
        <dbReference type="ARBA" id="ARBA00023027"/>
    </source>
</evidence>
<evidence type="ECO:0000256" key="5">
    <source>
        <dbReference type="ARBA" id="ARBA00022430"/>
    </source>
</evidence>
<evidence type="ECO:0000256" key="11">
    <source>
        <dbReference type="ARBA" id="ARBA00023211"/>
    </source>
</evidence>
<comment type="subunit">
    <text evidence="3 14">Homodimer.</text>
</comment>
<dbReference type="HOGENOM" id="CLU_031953_0_3_1"/>
<keyword evidence="8" id="KW-0460">Magnesium</keyword>
<evidence type="ECO:0000313" key="17">
    <source>
        <dbReference type="Proteomes" id="UP000027456"/>
    </source>
</evidence>
<protein>
    <recommendedName>
        <fullName evidence="4 14">3-isopropylmalate dehydrogenase</fullName>
        <ecNumber evidence="4 14">1.1.1.85</ecNumber>
    </recommendedName>
</protein>
<dbReference type="FunFam" id="3.40.718.10:FF:000006">
    <property type="entry name" value="3-isopropylmalate dehydrogenase"/>
    <property type="match status" value="1"/>
</dbReference>
<evidence type="ECO:0000313" key="16">
    <source>
        <dbReference type="EMBL" id="KEP53766.1"/>
    </source>
</evidence>
<dbReference type="Pfam" id="PF00180">
    <property type="entry name" value="Iso_dh"/>
    <property type="match status" value="1"/>
</dbReference>
<dbReference type="OrthoDB" id="419183at2759"/>
<evidence type="ECO:0000256" key="2">
    <source>
        <dbReference type="ARBA" id="ARBA00007769"/>
    </source>
</evidence>
<keyword evidence="5 14" id="KW-0432">Leucine biosynthesis</keyword>
<comment type="pathway">
    <text evidence="14">Amino-acid biosynthesis; L-leucine biosynthesis; L-leucine from 3-methyl-2-oxobutanoate: step 3/4.</text>
</comment>
<evidence type="ECO:0000256" key="12">
    <source>
        <dbReference type="ARBA" id="ARBA00023304"/>
    </source>
</evidence>
<dbReference type="AlphaFoldDB" id="A0A074S363"/>
<dbReference type="Proteomes" id="UP000027456">
    <property type="component" value="Unassembled WGS sequence"/>
</dbReference>
<dbReference type="EC" id="1.1.1.85" evidence="4 14"/>
<evidence type="ECO:0000256" key="8">
    <source>
        <dbReference type="ARBA" id="ARBA00022842"/>
    </source>
</evidence>
<keyword evidence="17" id="KW-1185">Reference proteome</keyword>
<keyword evidence="6" id="KW-0028">Amino-acid biosynthesis</keyword>
<comment type="cofactor">
    <cofactor evidence="1">
        <name>Mn(2+)</name>
        <dbReference type="ChEBI" id="CHEBI:29035"/>
    </cofactor>
</comment>
<comment type="function">
    <text evidence="14">Catalyzes the oxidation of 3-carboxy-2-hydroxy-4-methylpentanoate (3-isopropylmalate) to 3-carboxy-4-methyl-2-oxopentanoate. The product decarboxylates to 4-methyl-2 oxopentanoate.</text>
</comment>
<feature type="domain" description="Isopropylmalate dehydrogenase-like" evidence="15">
    <location>
        <begin position="136"/>
        <end position="500"/>
    </location>
</feature>
<evidence type="ECO:0000256" key="3">
    <source>
        <dbReference type="ARBA" id="ARBA00011738"/>
    </source>
</evidence>
<name>A0A074S363_9AGAM</name>